<accession>A0A3P5Z5H5</accession>
<evidence type="ECO:0000313" key="1">
    <source>
        <dbReference type="EMBL" id="VDC70995.1"/>
    </source>
</evidence>
<protein>
    <submittedName>
        <fullName evidence="1">Uncharacterized protein</fullName>
    </submittedName>
</protein>
<dbReference type="AlphaFoldDB" id="A0A3P5Z5H5"/>
<dbReference type="EMBL" id="LR031570">
    <property type="protein sequence ID" value="VDC70995.1"/>
    <property type="molecule type" value="Genomic_DNA"/>
</dbReference>
<gene>
    <name evidence="1" type="ORF">BRAA05T20709Z</name>
</gene>
<proteinExistence type="predicted"/>
<organism evidence="1">
    <name type="scientific">Brassica campestris</name>
    <name type="common">Field mustard</name>
    <dbReference type="NCBI Taxonomy" id="3711"/>
    <lineage>
        <taxon>Eukaryota</taxon>
        <taxon>Viridiplantae</taxon>
        <taxon>Streptophyta</taxon>
        <taxon>Embryophyta</taxon>
        <taxon>Tracheophyta</taxon>
        <taxon>Spermatophyta</taxon>
        <taxon>Magnoliopsida</taxon>
        <taxon>eudicotyledons</taxon>
        <taxon>Gunneridae</taxon>
        <taxon>Pentapetalae</taxon>
        <taxon>rosids</taxon>
        <taxon>malvids</taxon>
        <taxon>Brassicales</taxon>
        <taxon>Brassicaceae</taxon>
        <taxon>Brassiceae</taxon>
        <taxon>Brassica</taxon>
    </lineage>
</organism>
<reference evidence="1" key="1">
    <citation type="submission" date="2018-11" db="EMBL/GenBank/DDBJ databases">
        <authorList>
            <consortium name="Genoscope - CEA"/>
            <person name="William W."/>
        </authorList>
    </citation>
    <scope>NUCLEOTIDE SEQUENCE</scope>
</reference>
<name>A0A3P5Z5H5_BRACM</name>
<sequence>MMSSDLVMVLYVQSLKLHRCSIAQVMAQQGRKLLHSAGYKNDNEW</sequence>